<dbReference type="InterPro" id="IPR041988">
    <property type="entry name" value="Ribosomal_uL24_KOW"/>
</dbReference>
<evidence type="ECO:0000256" key="3">
    <source>
        <dbReference type="ARBA" id="ARBA00023274"/>
    </source>
</evidence>
<dbReference type="GO" id="GO:0006412">
    <property type="term" value="P:translation"/>
    <property type="evidence" value="ECO:0007669"/>
    <property type="project" value="UniProtKB-UniRule"/>
</dbReference>
<feature type="domain" description="KOW" evidence="7">
    <location>
        <begin position="5"/>
        <end position="32"/>
    </location>
</feature>
<evidence type="ECO:0000313" key="9">
    <source>
        <dbReference type="EMBL" id="MCI5756451.1"/>
    </source>
</evidence>
<dbReference type="GO" id="GO:0003735">
    <property type="term" value="F:structural constituent of ribosome"/>
    <property type="evidence" value="ECO:0007669"/>
    <property type="project" value="InterPro"/>
</dbReference>
<accession>R6TU56</accession>
<dbReference type="InterPro" id="IPR003256">
    <property type="entry name" value="Ribosomal_uL24"/>
</dbReference>
<evidence type="ECO:0000256" key="6">
    <source>
        <dbReference type="RuleBase" id="RU003477"/>
    </source>
</evidence>
<dbReference type="SMART" id="SM00739">
    <property type="entry name" value="KOW"/>
    <property type="match status" value="1"/>
</dbReference>
<dbReference type="GO" id="GO:0005840">
    <property type="term" value="C:ribosome"/>
    <property type="evidence" value="ECO:0007669"/>
    <property type="project" value="UniProtKB-KW"/>
</dbReference>
<dbReference type="InterPro" id="IPR014722">
    <property type="entry name" value="Rib_uL2_dom2"/>
</dbReference>
<keyword evidence="5" id="KW-0699">rRNA-binding</keyword>
<evidence type="ECO:0000256" key="1">
    <source>
        <dbReference type="ARBA" id="ARBA00010618"/>
    </source>
</evidence>
<comment type="similarity">
    <text evidence="1 5 6">Belongs to the universal ribosomal protein uL24 family.</text>
</comment>
<evidence type="ECO:0000313" key="10">
    <source>
        <dbReference type="Proteomes" id="UP000017938"/>
    </source>
</evidence>
<organism evidence="8 10">
    <name type="scientific">Candidatus Colimorpha enterica</name>
    <dbReference type="NCBI Taxonomy" id="3083063"/>
    <lineage>
        <taxon>Bacteria</taxon>
        <taxon>Pseudomonadati</taxon>
        <taxon>Bacteroidota</taxon>
        <taxon>Bacteroidia</taxon>
        <taxon>Bacteroidales</taxon>
        <taxon>Candidatus Colimorpha</taxon>
    </lineage>
</organism>
<evidence type="ECO:0000259" key="7">
    <source>
        <dbReference type="SMART" id="SM00739"/>
    </source>
</evidence>
<dbReference type="NCBIfam" id="TIGR01079">
    <property type="entry name" value="rplX_bact"/>
    <property type="match status" value="1"/>
</dbReference>
<keyword evidence="5" id="KW-0694">RNA-binding</keyword>
<keyword evidence="3 5" id="KW-0687">Ribonucleoprotein</keyword>
<dbReference type="CDD" id="cd06089">
    <property type="entry name" value="KOW_RPL26"/>
    <property type="match status" value="1"/>
</dbReference>
<dbReference type="Proteomes" id="UP001139365">
    <property type="component" value="Unassembled WGS sequence"/>
</dbReference>
<dbReference type="AlphaFoldDB" id="R6TU56"/>
<dbReference type="GO" id="GO:1990904">
    <property type="term" value="C:ribonucleoprotein complex"/>
    <property type="evidence" value="ECO:0007669"/>
    <property type="project" value="UniProtKB-KW"/>
</dbReference>
<dbReference type="Pfam" id="PF17136">
    <property type="entry name" value="ribosomal_L24"/>
    <property type="match status" value="1"/>
</dbReference>
<reference evidence="8" key="1">
    <citation type="submission" date="2012-11" db="EMBL/GenBank/DDBJ databases">
        <title>Dependencies among metagenomic species, viruses, plasmids and units of genetic variation.</title>
        <authorList>
            <person name="Nielsen H.B."/>
            <person name="Almeida M."/>
            <person name="Juncker A.S."/>
            <person name="Rasmussen S."/>
            <person name="Li J."/>
            <person name="Sunagawa S."/>
            <person name="Plichta D."/>
            <person name="Gautier L."/>
            <person name="Le Chatelier E."/>
            <person name="Peletier E."/>
            <person name="Bonde I."/>
            <person name="Nielsen T."/>
            <person name="Manichanh C."/>
            <person name="Arumugam M."/>
            <person name="Batto J."/>
            <person name="Santos M.B.Q.D."/>
            <person name="Blom N."/>
            <person name="Borruel N."/>
            <person name="Burgdorf K.S."/>
            <person name="Boumezbeur F."/>
            <person name="Casellas F."/>
            <person name="Dore J."/>
            <person name="Guarner F."/>
            <person name="Hansen T."/>
            <person name="Hildebrand F."/>
            <person name="Kaas R.S."/>
            <person name="Kennedy S."/>
            <person name="Kristiansen K."/>
            <person name="Kultima J.R."/>
            <person name="Leonard P."/>
            <person name="Levenez F."/>
            <person name="Lund O."/>
            <person name="Moumen B."/>
            <person name="Le Paslier D."/>
            <person name="Pons N."/>
            <person name="Pedersen O."/>
            <person name="Prifti E."/>
            <person name="Qin J."/>
            <person name="Raes J."/>
            <person name="Tap J."/>
            <person name="Tims S."/>
            <person name="Ussery D.W."/>
            <person name="Yamada T."/>
            <person name="MetaHit consortium"/>
            <person name="Renault P."/>
            <person name="Sicheritz-Ponten T."/>
            <person name="Bork P."/>
            <person name="Wang J."/>
            <person name="Brunak S."/>
            <person name="Ehrlich S.D."/>
        </authorList>
    </citation>
    <scope>NUCLEOTIDE SEQUENCE [LARGE SCALE GENOMIC DNA]</scope>
</reference>
<comment type="subunit">
    <text evidence="5">Part of the 50S ribosomal subunit.</text>
</comment>
<comment type="function">
    <text evidence="5">One of the proteins that surrounds the polypeptide exit tunnel on the outside of the subunit.</text>
</comment>
<dbReference type="InterPro" id="IPR005824">
    <property type="entry name" value="KOW"/>
</dbReference>
<dbReference type="Gene3D" id="2.30.30.30">
    <property type="match status" value="1"/>
</dbReference>
<comment type="caution">
    <text evidence="8">The sequence shown here is derived from an EMBL/GenBank/DDBJ whole genome shotgun (WGS) entry which is preliminary data.</text>
</comment>
<dbReference type="EMBL" id="JALEMU010000153">
    <property type="protein sequence ID" value="MCI5756451.1"/>
    <property type="molecule type" value="Genomic_DNA"/>
</dbReference>
<dbReference type="InterPro" id="IPR008991">
    <property type="entry name" value="Translation_prot_SH3-like_sf"/>
</dbReference>
<evidence type="ECO:0000256" key="4">
    <source>
        <dbReference type="ARBA" id="ARBA00035206"/>
    </source>
</evidence>
<dbReference type="GO" id="GO:0019843">
    <property type="term" value="F:rRNA binding"/>
    <property type="evidence" value="ECO:0007669"/>
    <property type="project" value="UniProtKB-UniRule"/>
</dbReference>
<dbReference type="InterPro" id="IPR005825">
    <property type="entry name" value="Ribosomal_uL24_CS"/>
</dbReference>
<name>R6TU56_9BACT</name>
<dbReference type="EMBL" id="CBFW010000158">
    <property type="protein sequence ID" value="CDC73349.1"/>
    <property type="molecule type" value="Genomic_DNA"/>
</dbReference>
<proteinExistence type="inferred from homology"/>
<evidence type="ECO:0000256" key="2">
    <source>
        <dbReference type="ARBA" id="ARBA00022980"/>
    </source>
</evidence>
<protein>
    <recommendedName>
        <fullName evidence="4 5">Large ribosomal subunit protein uL24</fullName>
    </recommendedName>
</protein>
<gene>
    <name evidence="5 9" type="primary">rplX</name>
    <name evidence="8" type="ORF">BN580_01212</name>
    <name evidence="9" type="ORF">MR241_09200</name>
</gene>
<dbReference type="InterPro" id="IPR057264">
    <property type="entry name" value="Ribosomal_uL24_C"/>
</dbReference>
<dbReference type="HAMAP" id="MF_01326_B">
    <property type="entry name" value="Ribosomal_uL24_B"/>
    <property type="match status" value="1"/>
</dbReference>
<dbReference type="STRING" id="1263015.BN580_01212"/>
<dbReference type="PANTHER" id="PTHR12903">
    <property type="entry name" value="MITOCHONDRIAL RIBOSOMAL PROTEIN L24"/>
    <property type="match status" value="1"/>
</dbReference>
<evidence type="ECO:0000313" key="11">
    <source>
        <dbReference type="Proteomes" id="UP001139365"/>
    </source>
</evidence>
<dbReference type="Proteomes" id="UP000017938">
    <property type="component" value="Unassembled WGS sequence"/>
</dbReference>
<sequence length="105" mass="11462">MNKLHVKKDDTVIVISGDDRGKKGKVLEVSPKEGKIIVKGINIVTRHVKPRKQGEEGGIVKVEGAMYASKVMLYCDKCDRGVRVKKAVGEDGKKVRLCAKCGAKL</sequence>
<keyword evidence="2 5" id="KW-0689">Ribosomal protein</keyword>
<comment type="function">
    <text evidence="5">One of two assembly initiator proteins, it binds directly to the 5'-end of the 23S rRNA, where it nucleates assembly of the 50S subunit.</text>
</comment>
<dbReference type="SUPFAM" id="SSF50104">
    <property type="entry name" value="Translation proteins SH3-like domain"/>
    <property type="match status" value="1"/>
</dbReference>
<evidence type="ECO:0000313" key="8">
    <source>
        <dbReference type="EMBL" id="CDC73349.1"/>
    </source>
</evidence>
<dbReference type="Pfam" id="PF00467">
    <property type="entry name" value="KOW"/>
    <property type="match status" value="1"/>
</dbReference>
<reference evidence="9 11" key="2">
    <citation type="submission" date="2022-03" db="EMBL/GenBank/DDBJ databases">
        <title>Metagenome-assembled genomes from swine fecal metagenomes.</title>
        <authorList>
            <person name="Holman D.B."/>
            <person name="Kommadath A."/>
        </authorList>
    </citation>
    <scope>NUCLEOTIDE SEQUENCE [LARGE SCALE GENOMIC DNA]</scope>
    <source>
        <strain evidence="9">SUG147</strain>
    </source>
</reference>
<dbReference type="PROSITE" id="PS01108">
    <property type="entry name" value="RIBOSOMAL_L24"/>
    <property type="match status" value="1"/>
</dbReference>
<evidence type="ECO:0000256" key="5">
    <source>
        <dbReference type="HAMAP-Rule" id="MF_01326"/>
    </source>
</evidence>